<dbReference type="InterPro" id="IPR051703">
    <property type="entry name" value="NF-kappa-B_Signaling_Reg"/>
</dbReference>
<dbReference type="PANTHER" id="PTHR46609">
    <property type="entry name" value="EXONUCLEASE, PHAGE-TYPE/RECB, C-TERMINAL DOMAIN-CONTAINING PROTEIN"/>
    <property type="match status" value="1"/>
</dbReference>
<evidence type="ECO:0000256" key="1">
    <source>
        <dbReference type="SAM" id="Coils"/>
    </source>
</evidence>
<dbReference type="AlphaFoldDB" id="A0AAD3SDZ6"/>
<dbReference type="InterPro" id="IPR011604">
    <property type="entry name" value="PDDEXK-like_dom_sf"/>
</dbReference>
<dbReference type="SUPFAM" id="SSF52980">
    <property type="entry name" value="Restriction endonuclease-like"/>
    <property type="match status" value="1"/>
</dbReference>
<dbReference type="InterPro" id="IPR011335">
    <property type="entry name" value="Restrct_endonuc-II-like"/>
</dbReference>
<dbReference type="Proteomes" id="UP001279734">
    <property type="component" value="Unassembled WGS sequence"/>
</dbReference>
<organism evidence="3 4">
    <name type="scientific">Nepenthes gracilis</name>
    <name type="common">Slender pitcher plant</name>
    <dbReference type="NCBI Taxonomy" id="150966"/>
    <lineage>
        <taxon>Eukaryota</taxon>
        <taxon>Viridiplantae</taxon>
        <taxon>Streptophyta</taxon>
        <taxon>Embryophyta</taxon>
        <taxon>Tracheophyta</taxon>
        <taxon>Spermatophyta</taxon>
        <taxon>Magnoliopsida</taxon>
        <taxon>eudicotyledons</taxon>
        <taxon>Gunneridae</taxon>
        <taxon>Pentapetalae</taxon>
        <taxon>Caryophyllales</taxon>
        <taxon>Nepenthaceae</taxon>
        <taxon>Nepenthes</taxon>
    </lineage>
</organism>
<keyword evidence="4" id="KW-1185">Reference proteome</keyword>
<dbReference type="GO" id="GO:0006281">
    <property type="term" value="P:DNA repair"/>
    <property type="evidence" value="ECO:0007669"/>
    <property type="project" value="UniProtKB-ARBA"/>
</dbReference>
<accession>A0AAD3SDZ6</accession>
<reference evidence="3" key="1">
    <citation type="submission" date="2023-05" db="EMBL/GenBank/DDBJ databases">
        <title>Nepenthes gracilis genome sequencing.</title>
        <authorList>
            <person name="Fukushima K."/>
        </authorList>
    </citation>
    <scope>NUCLEOTIDE SEQUENCE</scope>
    <source>
        <strain evidence="3">SING2019-196</strain>
    </source>
</reference>
<feature type="domain" description="YqaJ viral recombinase" evidence="2">
    <location>
        <begin position="405"/>
        <end position="545"/>
    </location>
</feature>
<keyword evidence="1" id="KW-0175">Coiled coil</keyword>
<dbReference type="EMBL" id="BSYO01000009">
    <property type="protein sequence ID" value="GMH09413.1"/>
    <property type="molecule type" value="Genomic_DNA"/>
</dbReference>
<comment type="caution">
    <text evidence="3">The sequence shown here is derived from an EMBL/GenBank/DDBJ whole genome shotgun (WGS) entry which is preliminary data.</text>
</comment>
<proteinExistence type="predicted"/>
<evidence type="ECO:0000313" key="4">
    <source>
        <dbReference type="Proteomes" id="UP001279734"/>
    </source>
</evidence>
<dbReference type="InterPro" id="IPR019080">
    <property type="entry name" value="YqaJ_viral_recombinase"/>
</dbReference>
<protein>
    <recommendedName>
        <fullName evidence="2">YqaJ viral recombinase domain-containing protein</fullName>
    </recommendedName>
</protein>
<sequence length="646" mass="74402">MSPSIVFRQCSRTFPCHLLACLTTVRSMGGGPRTFPGGLNKWQWKRLHERRAREKEKRLLEQEKQLYQARLRSQIRAKIATAGQPEQCYSSSSHNPMTPKDHIKALADRFVKAGAEDLWNEDDGPIRIPPKPSPVKAIDPPVDLKKLVLDGRNIADARKVLTSMKYDGNWQHKRDYSIDMHSRPKATFNYRRNVSSSSDDESYRMVTGNTGKARCLRFNWDGDENIEEERDGRVGRNVRRFMRGAALGKCDVKTLKRLVLKQLGKNGDEEGERIRQEVNEQKHTQNLFEESEESLISGKRFEDRDITSLTLKGLASAGCLQIARVQEATLSICLEEVASSFCFLGHAIRSSFPICYGITQLIRGSRFTRSYNQSQFCRRCVHHLARSMDEYSVIQSSSLQHWFKNWQELRKNKLTASTFGGAVGFWPRRRVQLWLEKLGAIEPFSGNLATCWNNISEEKALERYKLVTGNTVLFPEFQVHGKNNPEDDWLAASPDGIVENLVFGLPSRGILEIKCPFFDGDAGNCPPWKRIPLYYMPQAQGLMEIMDKDWMDFYVWTPIGSSLFRIDRDVDYWYILKIALSDFWWKHVQPAKELSTRLAIKNPLIELRSVKPEPRHKDCSLIVYESKRLVDNSKLLIREIHGKLQN</sequence>
<dbReference type="Pfam" id="PF09588">
    <property type="entry name" value="YqaJ"/>
    <property type="match status" value="1"/>
</dbReference>
<gene>
    <name evidence="3" type="ORF">Nepgr_011254</name>
</gene>
<evidence type="ECO:0000313" key="3">
    <source>
        <dbReference type="EMBL" id="GMH09413.1"/>
    </source>
</evidence>
<dbReference type="PANTHER" id="PTHR46609:SF4">
    <property type="entry name" value="RESTRICTION ENDONUCLEASE, TYPE II-LIKE SUPERFAMILY PROTEIN"/>
    <property type="match status" value="1"/>
</dbReference>
<dbReference type="Gene3D" id="3.90.320.10">
    <property type="match status" value="1"/>
</dbReference>
<name>A0AAD3SDZ6_NEPGR</name>
<dbReference type="CDD" id="cd22343">
    <property type="entry name" value="PDDEXK_lambda_exonuclease-like"/>
    <property type="match status" value="1"/>
</dbReference>
<feature type="coiled-coil region" evidence="1">
    <location>
        <begin position="45"/>
        <end position="72"/>
    </location>
</feature>
<evidence type="ECO:0000259" key="2">
    <source>
        <dbReference type="Pfam" id="PF09588"/>
    </source>
</evidence>